<gene>
    <name evidence="2" type="ORF">SAMN05421748_101455</name>
</gene>
<proteinExistence type="predicted"/>
<protein>
    <submittedName>
        <fullName evidence="2">Uncharacterized protein</fullName>
    </submittedName>
</protein>
<keyword evidence="3" id="KW-1185">Reference proteome</keyword>
<name>A0A285F2V8_9ACTN</name>
<sequence>MVRRGGTHLLGALFTAPILALGVLLPGVAHAADPPLTVGAVQGVNARSPYAPASGNGSSSAKHQVRGVVAQLALSHTDAGVEQYGFFLQSRKTDTDGDPASSDGVFVYMGSFTTLIGGYAPKVGDEIVVNARVAEYFNLTELTSAEWVTTLATGLDVSTEIQIDDAVPPLDWERHEGAQLRVRKGSAAVSNTKTYASTDDAETWLIDRDDPLLDREDPYSRRVFRDAHPLDDLPGAVDNGNPNRIMLGPMGVKAAAGDSSVVLPAARTFDRVREDAVGGVYYAFGKYGIQVGGIAYDRGPDPARNNPPGRGGHDLAISTFNLENLYDFRDDPTDGCDFAGNTGCPGVRPPFDYVPVSQVAYDERLARIAEQISNDLHRPDLLLVQEAEDQDICRVAGGRLACDAADGKPDALQELALKIGRGYDAAFDRSGADARGIVSGFLFRTDRLRLAPARPTDPVLGLMPQVTYRGAPLPSNAEVSNPKTLNAVLPADVDVSTGVDGANVYTRAPQVALFEVTAAPGGTLWAISNHFSSGPDTRVGQRREQAAYGAAIVDAIEAADPHARVVLGGDLNVFPRPDDPVPANPGDQLGPLYGTGLHNLWDDLVADAPAAAYSYVFEGQAQTLDHLFVNDGFYRDLIDMRSAHINADFSDGTSDHDPQVARFHARAGVSVGDARVVEGNSGKVALVFPVTLTRPLSRAITVCATTVPGTTTLPLADFDPYLGCRIIPAGAVTVDFPVQVRGDRLRESDETLTLEIVALDAVRLIDGSGAGTIVNDD</sequence>
<dbReference type="SUPFAM" id="SSF141072">
    <property type="entry name" value="CalX-like"/>
    <property type="match status" value="1"/>
</dbReference>
<dbReference type="SUPFAM" id="SSF56219">
    <property type="entry name" value="DNase I-like"/>
    <property type="match status" value="1"/>
</dbReference>
<dbReference type="PANTHER" id="PTHR42834:SF1">
    <property type="entry name" value="ENDONUCLEASE_EXONUCLEASE_PHOSPHATASE FAMILY PROTEIN (AFU_ORTHOLOGUE AFUA_3G09210)"/>
    <property type="match status" value="1"/>
</dbReference>
<evidence type="ECO:0000313" key="3">
    <source>
        <dbReference type="Proteomes" id="UP000219612"/>
    </source>
</evidence>
<keyword evidence="1" id="KW-0732">Signal</keyword>
<dbReference type="AlphaFoldDB" id="A0A285F2V8"/>
<dbReference type="Gene3D" id="2.60.40.2030">
    <property type="match status" value="1"/>
</dbReference>
<dbReference type="OrthoDB" id="1016457at2"/>
<dbReference type="EMBL" id="OBDY01000001">
    <property type="protein sequence ID" value="SNY05383.1"/>
    <property type="molecule type" value="Genomic_DNA"/>
</dbReference>
<dbReference type="PANTHER" id="PTHR42834">
    <property type="entry name" value="ENDONUCLEASE/EXONUCLEASE/PHOSPHATASE FAMILY PROTEIN (AFU_ORTHOLOGUE AFUA_3G09210)"/>
    <property type="match status" value="1"/>
</dbReference>
<accession>A0A285F2V8</accession>
<feature type="signal peptide" evidence="1">
    <location>
        <begin position="1"/>
        <end position="31"/>
    </location>
</feature>
<feature type="chain" id="PRO_5012289681" evidence="1">
    <location>
        <begin position="32"/>
        <end position="777"/>
    </location>
</feature>
<dbReference type="CDD" id="cd04486">
    <property type="entry name" value="YhcR_OBF_like"/>
    <property type="match status" value="1"/>
</dbReference>
<dbReference type="Proteomes" id="UP000219612">
    <property type="component" value="Unassembled WGS sequence"/>
</dbReference>
<dbReference type="InterPro" id="IPR036691">
    <property type="entry name" value="Endo/exonu/phosph_ase_sf"/>
</dbReference>
<organism evidence="2 3">
    <name type="scientific">Paractinoplanes atraurantiacus</name>
    <dbReference type="NCBI Taxonomy" id="1036182"/>
    <lineage>
        <taxon>Bacteria</taxon>
        <taxon>Bacillati</taxon>
        <taxon>Actinomycetota</taxon>
        <taxon>Actinomycetes</taxon>
        <taxon>Micromonosporales</taxon>
        <taxon>Micromonosporaceae</taxon>
        <taxon>Paractinoplanes</taxon>
    </lineage>
</organism>
<dbReference type="Gene3D" id="3.60.10.10">
    <property type="entry name" value="Endonuclease/exonuclease/phosphatase"/>
    <property type="match status" value="1"/>
</dbReference>
<dbReference type="InterPro" id="IPR038081">
    <property type="entry name" value="CalX-like_sf"/>
</dbReference>
<reference evidence="2 3" key="1">
    <citation type="submission" date="2017-09" db="EMBL/GenBank/DDBJ databases">
        <authorList>
            <person name="Ehlers B."/>
            <person name="Leendertz F.H."/>
        </authorList>
    </citation>
    <scope>NUCLEOTIDE SEQUENCE [LARGE SCALE GENOMIC DNA]</scope>
    <source>
        <strain evidence="2 3">CGMCC 4.6857</strain>
    </source>
</reference>
<evidence type="ECO:0000313" key="2">
    <source>
        <dbReference type="EMBL" id="SNY05383.1"/>
    </source>
</evidence>
<evidence type="ECO:0000256" key="1">
    <source>
        <dbReference type="SAM" id="SignalP"/>
    </source>
</evidence>